<dbReference type="OrthoDB" id="2012132at2759"/>
<name>A0A834XBU1_9FABA</name>
<sequence length="162" mass="18032">MSSPNGLRKASNFNKTQIRGLLSQFSLFSLLKEGEGRVFAYQSLFPKPNIHTTVPNKADSGKYISCPYECPSSESSDPKAKVCHIDCDKPICKAVCRRQKPNCNAPGSGCYDPRFIGGDGRVFYFHGKSNENFALVSDSDLQINAHFIGHRPAGRSRHYTWI</sequence>
<protein>
    <submittedName>
        <fullName evidence="1">Root cap</fullName>
    </submittedName>
</protein>
<reference evidence="1" key="1">
    <citation type="submission" date="2020-09" db="EMBL/GenBank/DDBJ databases">
        <title>Genome-Enabled Discovery of Anthraquinone Biosynthesis in Senna tora.</title>
        <authorList>
            <person name="Kang S.-H."/>
            <person name="Pandey R.P."/>
            <person name="Lee C.-M."/>
            <person name="Sim J.-S."/>
            <person name="Jeong J.-T."/>
            <person name="Choi B.-S."/>
            <person name="Jung M."/>
            <person name="Ginzburg D."/>
            <person name="Zhao K."/>
            <person name="Won S.Y."/>
            <person name="Oh T.-J."/>
            <person name="Yu Y."/>
            <person name="Kim N.-H."/>
            <person name="Lee O.R."/>
            <person name="Lee T.-H."/>
            <person name="Bashyal P."/>
            <person name="Kim T.-S."/>
            <person name="Lee W.-H."/>
            <person name="Kawkins C."/>
            <person name="Kim C.-K."/>
            <person name="Kim J.S."/>
            <person name="Ahn B.O."/>
            <person name="Rhee S.Y."/>
            <person name="Sohng J.K."/>
        </authorList>
    </citation>
    <scope>NUCLEOTIDE SEQUENCE</scope>
    <source>
        <tissue evidence="1">Leaf</tissue>
    </source>
</reference>
<evidence type="ECO:0000313" key="2">
    <source>
        <dbReference type="Proteomes" id="UP000634136"/>
    </source>
</evidence>
<proteinExistence type="predicted"/>
<comment type="caution">
    <text evidence="1">The sequence shown here is derived from an EMBL/GenBank/DDBJ whole genome shotgun (WGS) entry which is preliminary data.</text>
</comment>
<organism evidence="1 2">
    <name type="scientific">Senna tora</name>
    <dbReference type="NCBI Taxonomy" id="362788"/>
    <lineage>
        <taxon>Eukaryota</taxon>
        <taxon>Viridiplantae</taxon>
        <taxon>Streptophyta</taxon>
        <taxon>Embryophyta</taxon>
        <taxon>Tracheophyta</taxon>
        <taxon>Spermatophyta</taxon>
        <taxon>Magnoliopsida</taxon>
        <taxon>eudicotyledons</taxon>
        <taxon>Gunneridae</taxon>
        <taxon>Pentapetalae</taxon>
        <taxon>rosids</taxon>
        <taxon>fabids</taxon>
        <taxon>Fabales</taxon>
        <taxon>Fabaceae</taxon>
        <taxon>Caesalpinioideae</taxon>
        <taxon>Cassia clade</taxon>
        <taxon>Senna</taxon>
    </lineage>
</organism>
<evidence type="ECO:0000313" key="1">
    <source>
        <dbReference type="EMBL" id="KAF7841488.1"/>
    </source>
</evidence>
<keyword evidence="2" id="KW-1185">Reference proteome</keyword>
<dbReference type="PANTHER" id="PTHR31656">
    <property type="entry name" value="ROOT CAP DOMAIN-CONTAINING PROTEIN"/>
    <property type="match status" value="1"/>
</dbReference>
<gene>
    <name evidence="1" type="ORF">G2W53_003786</name>
</gene>
<accession>A0A834XBU1</accession>
<dbReference type="Proteomes" id="UP000634136">
    <property type="component" value="Unassembled WGS sequence"/>
</dbReference>
<dbReference type="AlphaFoldDB" id="A0A834XBU1"/>
<dbReference type="EMBL" id="JAAIUW010000002">
    <property type="protein sequence ID" value="KAF7841488.1"/>
    <property type="molecule type" value="Genomic_DNA"/>
</dbReference>